<dbReference type="Proteomes" id="UP000327157">
    <property type="component" value="Unassembled WGS sequence"/>
</dbReference>
<accession>A0A5N5I296</accession>
<proteinExistence type="predicted"/>
<reference evidence="1 2" key="1">
    <citation type="submission" date="2019-09" db="EMBL/GenBank/DDBJ databases">
        <authorList>
            <person name="Ou C."/>
        </authorList>
    </citation>
    <scope>NUCLEOTIDE SEQUENCE [LARGE SCALE GENOMIC DNA]</scope>
    <source>
        <strain evidence="1">S2</strain>
        <tissue evidence="1">Leaf</tissue>
    </source>
</reference>
<reference evidence="1 2" key="2">
    <citation type="submission" date="2019-11" db="EMBL/GenBank/DDBJ databases">
        <title>A de novo genome assembly of a pear dwarfing rootstock.</title>
        <authorList>
            <person name="Wang F."/>
            <person name="Wang J."/>
            <person name="Li S."/>
            <person name="Zhang Y."/>
            <person name="Fang M."/>
            <person name="Ma L."/>
            <person name="Zhao Y."/>
            <person name="Jiang S."/>
        </authorList>
    </citation>
    <scope>NUCLEOTIDE SEQUENCE [LARGE SCALE GENOMIC DNA]</scope>
    <source>
        <strain evidence="1">S2</strain>
        <tissue evidence="1">Leaf</tissue>
    </source>
</reference>
<gene>
    <name evidence="1" type="ORF">D8674_038381</name>
</gene>
<evidence type="ECO:0000313" key="1">
    <source>
        <dbReference type="EMBL" id="KAB2634325.1"/>
    </source>
</evidence>
<organism evidence="1 2">
    <name type="scientific">Pyrus ussuriensis x Pyrus communis</name>
    <dbReference type="NCBI Taxonomy" id="2448454"/>
    <lineage>
        <taxon>Eukaryota</taxon>
        <taxon>Viridiplantae</taxon>
        <taxon>Streptophyta</taxon>
        <taxon>Embryophyta</taxon>
        <taxon>Tracheophyta</taxon>
        <taxon>Spermatophyta</taxon>
        <taxon>Magnoliopsida</taxon>
        <taxon>eudicotyledons</taxon>
        <taxon>Gunneridae</taxon>
        <taxon>Pentapetalae</taxon>
        <taxon>rosids</taxon>
        <taxon>fabids</taxon>
        <taxon>Rosales</taxon>
        <taxon>Rosaceae</taxon>
        <taxon>Amygdaloideae</taxon>
        <taxon>Maleae</taxon>
        <taxon>Pyrus</taxon>
    </lineage>
</organism>
<dbReference type="EMBL" id="SMOL01000075">
    <property type="protein sequence ID" value="KAB2634325.1"/>
    <property type="molecule type" value="Genomic_DNA"/>
</dbReference>
<keyword evidence="2" id="KW-1185">Reference proteome</keyword>
<name>A0A5N5I296_9ROSA</name>
<sequence length="116" mass="13510">MGWLCSCARVFLAKRIFCGLVPCLVSLTFTEGSGGPIILWKIRNLNINLRLCHRFECHQLRCSPWRHPCLFCHSLILHSLILDRLEVTHLKKKRDHMDDGSCAKRHRVFKHHRGLG</sequence>
<dbReference type="AlphaFoldDB" id="A0A5N5I296"/>
<comment type="caution">
    <text evidence="1">The sequence shown here is derived from an EMBL/GenBank/DDBJ whole genome shotgun (WGS) entry which is preliminary data.</text>
</comment>
<evidence type="ECO:0000313" key="2">
    <source>
        <dbReference type="Proteomes" id="UP000327157"/>
    </source>
</evidence>
<protein>
    <submittedName>
        <fullName evidence="1">Uncharacterized protein</fullName>
    </submittedName>
</protein>